<dbReference type="Proteomes" id="UP000063434">
    <property type="component" value="Unassembled WGS sequence"/>
</dbReference>
<reference evidence="1 2" key="1">
    <citation type="submission" date="2015-05" db="EMBL/GenBank/DDBJ databases">
        <title>A genomic and transcriptomic approach to investigate the blue pigment phenotype in Pseudomonas fluorescens.</title>
        <authorList>
            <person name="Andreani N.A."/>
            <person name="Cardazzo B."/>
        </authorList>
    </citation>
    <scope>NUCLEOTIDE SEQUENCE [LARGE SCALE GENOMIC DNA]</scope>
    <source>
        <strain evidence="1 2">Ps_40</strain>
    </source>
</reference>
<name>A0A109KRZ8_PSEFL</name>
<dbReference type="PATRIC" id="fig|294.195.peg.3436"/>
<protein>
    <submittedName>
        <fullName evidence="1">Uncharacterized protein</fullName>
    </submittedName>
</protein>
<evidence type="ECO:0000313" key="2">
    <source>
        <dbReference type="Proteomes" id="UP000063434"/>
    </source>
</evidence>
<evidence type="ECO:0000313" key="1">
    <source>
        <dbReference type="EMBL" id="KWV74299.1"/>
    </source>
</evidence>
<proteinExistence type="predicted"/>
<dbReference type="EMBL" id="LCYC01000041">
    <property type="protein sequence ID" value="KWV74299.1"/>
    <property type="molecule type" value="Genomic_DNA"/>
</dbReference>
<accession>A0A109KRZ8</accession>
<organism evidence="1 2">
    <name type="scientific">Pseudomonas fluorescens</name>
    <dbReference type="NCBI Taxonomy" id="294"/>
    <lineage>
        <taxon>Bacteria</taxon>
        <taxon>Pseudomonadati</taxon>
        <taxon>Pseudomonadota</taxon>
        <taxon>Gammaproteobacteria</taxon>
        <taxon>Pseudomonadales</taxon>
        <taxon>Pseudomonadaceae</taxon>
        <taxon>Pseudomonas</taxon>
    </lineage>
</organism>
<comment type="caution">
    <text evidence="1">The sequence shown here is derived from an EMBL/GenBank/DDBJ whole genome shotgun (WGS) entry which is preliminary data.</text>
</comment>
<dbReference type="AlphaFoldDB" id="A0A109KRZ8"/>
<sequence>MSETTEDKTKRKYLTVFRGYPWSNQYSVFYEDPSLSLALLDDMVAFKQRLRRAYPDQPFLIRLQLKSGSGWPLHAYLTMFTTKPAEGLQDVVSKLFKTPMTVLSRRLNEGKLVTIAKAIEHQRPQNLSRFFGKEGVNRWSILNKHALTPV</sequence>
<dbReference type="RefSeq" id="WP_060766065.1">
    <property type="nucleotide sequence ID" value="NZ_LCYC01000041.1"/>
</dbReference>
<gene>
    <name evidence="1" type="ORF">PFL603g_03213</name>
</gene>